<sequence>MSSSSSLSSLQKRFVARCGSVRRGPESRKRSSRYMHGVHLKRPWGDVTLRETGRESHKTKEAPTHLLSDDQPRGKKQAQKIKLRKRGRRIRIDLLETQSNFGKPSRHLKFSSIGRQFTLMWTRQECWLFAGISVGTTPQH</sequence>
<reference evidence="2 3" key="1">
    <citation type="journal article" date="2017" name="Mol. Ecol.">
        <title>Comparative and population genomic landscape of Phellinus noxius: A hypervariable fungus causing root rot in trees.</title>
        <authorList>
            <person name="Chung C.L."/>
            <person name="Lee T.J."/>
            <person name="Akiba M."/>
            <person name="Lee H.H."/>
            <person name="Kuo T.H."/>
            <person name="Liu D."/>
            <person name="Ke H.M."/>
            <person name="Yokoi T."/>
            <person name="Roa M.B."/>
            <person name="Lu M.J."/>
            <person name="Chang Y.Y."/>
            <person name="Ann P.J."/>
            <person name="Tsai J.N."/>
            <person name="Chen C.Y."/>
            <person name="Tzean S.S."/>
            <person name="Ota Y."/>
            <person name="Hattori T."/>
            <person name="Sahashi N."/>
            <person name="Liou R.F."/>
            <person name="Kikuchi T."/>
            <person name="Tsai I.J."/>
        </authorList>
    </citation>
    <scope>NUCLEOTIDE SEQUENCE [LARGE SCALE GENOMIC DNA]</scope>
    <source>
        <strain evidence="2 3">FFPRI411160</strain>
    </source>
</reference>
<gene>
    <name evidence="2" type="ORF">PNOK_0795500</name>
</gene>
<keyword evidence="3" id="KW-1185">Reference proteome</keyword>
<dbReference type="AlphaFoldDB" id="A0A286U9U5"/>
<proteinExistence type="predicted"/>
<protein>
    <submittedName>
        <fullName evidence="2">Uncharacterized protein</fullName>
    </submittedName>
</protein>
<feature type="compositionally biased region" description="Basic and acidic residues" evidence="1">
    <location>
        <begin position="48"/>
        <end position="73"/>
    </location>
</feature>
<dbReference type="InParanoid" id="A0A286U9U5"/>
<evidence type="ECO:0000256" key="1">
    <source>
        <dbReference type="SAM" id="MobiDB-lite"/>
    </source>
</evidence>
<accession>A0A286U9U5</accession>
<feature type="compositionally biased region" description="Basic residues" evidence="1">
    <location>
        <begin position="74"/>
        <end position="83"/>
    </location>
</feature>
<dbReference type="Proteomes" id="UP000217199">
    <property type="component" value="Unassembled WGS sequence"/>
</dbReference>
<organism evidence="2 3">
    <name type="scientific">Pyrrhoderma noxium</name>
    <dbReference type="NCBI Taxonomy" id="2282107"/>
    <lineage>
        <taxon>Eukaryota</taxon>
        <taxon>Fungi</taxon>
        <taxon>Dikarya</taxon>
        <taxon>Basidiomycota</taxon>
        <taxon>Agaricomycotina</taxon>
        <taxon>Agaricomycetes</taxon>
        <taxon>Hymenochaetales</taxon>
        <taxon>Hymenochaetaceae</taxon>
        <taxon>Pyrrhoderma</taxon>
    </lineage>
</organism>
<comment type="caution">
    <text evidence="2">The sequence shown here is derived from an EMBL/GenBank/DDBJ whole genome shotgun (WGS) entry which is preliminary data.</text>
</comment>
<feature type="region of interest" description="Disordered" evidence="1">
    <location>
        <begin position="18"/>
        <end position="37"/>
    </location>
</feature>
<evidence type="ECO:0000313" key="3">
    <source>
        <dbReference type="Proteomes" id="UP000217199"/>
    </source>
</evidence>
<dbReference type="EMBL" id="NBII01000008">
    <property type="protein sequence ID" value="PAV16335.1"/>
    <property type="molecule type" value="Genomic_DNA"/>
</dbReference>
<name>A0A286U9U5_9AGAM</name>
<feature type="region of interest" description="Disordered" evidence="1">
    <location>
        <begin position="45"/>
        <end position="83"/>
    </location>
</feature>
<evidence type="ECO:0000313" key="2">
    <source>
        <dbReference type="EMBL" id="PAV16335.1"/>
    </source>
</evidence>